<evidence type="ECO:0000256" key="4">
    <source>
        <dbReference type="ARBA" id="ARBA00023027"/>
    </source>
</evidence>
<protein>
    <recommendedName>
        <fullName evidence="12">Glycerol-3-phosphate dehydrogenase</fullName>
        <ecNumber evidence="12">1.1.1.94</ecNumber>
    </recommendedName>
</protein>
<feature type="active site" description="Proton acceptor" evidence="8">
    <location>
        <position position="191"/>
    </location>
</feature>
<dbReference type="GO" id="GO:0046168">
    <property type="term" value="P:glycerol-3-phosphate catabolic process"/>
    <property type="evidence" value="ECO:0007669"/>
    <property type="project" value="InterPro"/>
</dbReference>
<gene>
    <name evidence="15" type="ORF">EI74_0538</name>
</gene>
<evidence type="ECO:0000256" key="10">
    <source>
        <dbReference type="PIRSR" id="PIRSR000114-3"/>
    </source>
</evidence>
<evidence type="ECO:0000259" key="13">
    <source>
        <dbReference type="Pfam" id="PF01210"/>
    </source>
</evidence>
<dbReference type="InterPro" id="IPR008927">
    <property type="entry name" value="6-PGluconate_DH-like_C_sf"/>
</dbReference>
<dbReference type="Proteomes" id="UP000295518">
    <property type="component" value="Unassembled WGS sequence"/>
</dbReference>
<name>A0A4V3C2Y6_9MOLU</name>
<dbReference type="PIRSF" id="PIRSF000114">
    <property type="entry name" value="Glycerol-3-P_dh"/>
    <property type="match status" value="1"/>
</dbReference>
<dbReference type="PANTHER" id="PTHR11728:SF1">
    <property type="entry name" value="GLYCEROL-3-PHOSPHATE DEHYDROGENASE [NAD(+)] 2, CHLOROPLASTIC"/>
    <property type="match status" value="1"/>
</dbReference>
<dbReference type="InterPro" id="IPR006109">
    <property type="entry name" value="G3P_DH_NAD-dep_C"/>
</dbReference>
<dbReference type="RefSeq" id="WP_166623191.1">
    <property type="nucleotide sequence ID" value="NZ_NNCE01000004.1"/>
</dbReference>
<comment type="caution">
    <text evidence="15">The sequence shown here is derived from an EMBL/GenBank/DDBJ whole genome shotgun (WGS) entry which is preliminary data.</text>
</comment>
<dbReference type="PANTHER" id="PTHR11728">
    <property type="entry name" value="GLYCEROL-3-PHOSPHATE DEHYDROGENASE"/>
    <property type="match status" value="1"/>
</dbReference>
<keyword evidence="4 10" id="KW-0520">NAD</keyword>
<dbReference type="EMBL" id="SNWN01000012">
    <property type="protein sequence ID" value="TDO19899.1"/>
    <property type="molecule type" value="Genomic_DNA"/>
</dbReference>
<evidence type="ECO:0000313" key="16">
    <source>
        <dbReference type="Proteomes" id="UP000295518"/>
    </source>
</evidence>
<feature type="binding site" evidence="9">
    <location>
        <position position="106"/>
    </location>
    <ligand>
        <name>substrate</name>
    </ligand>
</feature>
<dbReference type="GO" id="GO:0141153">
    <property type="term" value="F:glycerol-3-phosphate dehydrogenase (NADP+) activity"/>
    <property type="evidence" value="ECO:0007669"/>
    <property type="project" value="RHEA"/>
</dbReference>
<dbReference type="PROSITE" id="PS00957">
    <property type="entry name" value="NAD_G3PDH"/>
    <property type="match status" value="1"/>
</dbReference>
<dbReference type="EC" id="1.1.1.94" evidence="12"/>
<dbReference type="AlphaFoldDB" id="A0A4V3C2Y6"/>
<keyword evidence="2" id="KW-0444">Lipid biosynthesis</keyword>
<sequence>MKIAIVGTGAFGTAIGNVLLKNGHKVHFYGVDQKEISDLKAGYNTKYFDGAKLHRKPDLVTNKIAEAITGVDYIILGVPAAACHNVLQQIVGVQRNSKVNIVNLAKGCDPFTGDLLSKTLLRDFRDSVANYAILAGPSFAQEVFDGFLTMVNIASKNDEFSNKVARSLQSENFKIIKSSTMDELQTYSIMKNVYALATGIVNAVYESYNTLTSVLALAFKETTRYVLETQSRAHAEVDFASFGDFVLTGTSFKSRNYTFGYEIGKIGLAKALKKHNNITTEGYHTLEKIVKKLGSEINKYPLLFSLYQVCFMSKPADKLLDFL</sequence>
<feature type="binding site" evidence="10">
    <location>
        <position position="140"/>
    </location>
    <ligand>
        <name>NAD(+)</name>
        <dbReference type="ChEBI" id="CHEBI:57540"/>
    </ligand>
</feature>
<evidence type="ECO:0000256" key="9">
    <source>
        <dbReference type="PIRSR" id="PIRSR000114-2"/>
    </source>
</evidence>
<dbReference type="SUPFAM" id="SSF51735">
    <property type="entry name" value="NAD(P)-binding Rossmann-fold domains"/>
    <property type="match status" value="1"/>
</dbReference>
<dbReference type="PRINTS" id="PR00077">
    <property type="entry name" value="GPDHDRGNASE"/>
</dbReference>
<keyword evidence="3 11" id="KW-0560">Oxidoreductase</keyword>
<evidence type="ECO:0000259" key="14">
    <source>
        <dbReference type="Pfam" id="PF07479"/>
    </source>
</evidence>
<dbReference type="SUPFAM" id="SSF48179">
    <property type="entry name" value="6-phosphogluconate dehydrogenase C-terminal domain-like"/>
    <property type="match status" value="1"/>
</dbReference>
<proteinExistence type="inferred from homology"/>
<keyword evidence="7" id="KW-1208">Phospholipid metabolism</keyword>
<feature type="binding site" evidence="10">
    <location>
        <position position="255"/>
    </location>
    <ligand>
        <name>NAD(+)</name>
        <dbReference type="ChEBI" id="CHEBI:57540"/>
    </ligand>
</feature>
<evidence type="ECO:0000256" key="11">
    <source>
        <dbReference type="RuleBase" id="RU000437"/>
    </source>
</evidence>
<dbReference type="GO" id="GO:0005975">
    <property type="term" value="P:carbohydrate metabolic process"/>
    <property type="evidence" value="ECO:0007669"/>
    <property type="project" value="InterPro"/>
</dbReference>
<dbReference type="GO" id="GO:0005829">
    <property type="term" value="C:cytosol"/>
    <property type="evidence" value="ECO:0007669"/>
    <property type="project" value="TreeGrafter"/>
</dbReference>
<dbReference type="Pfam" id="PF07479">
    <property type="entry name" value="NAD_Gly3P_dh_C"/>
    <property type="match status" value="1"/>
</dbReference>
<dbReference type="InterPro" id="IPR011128">
    <property type="entry name" value="G3P_DH_NAD-dep_N"/>
</dbReference>
<evidence type="ECO:0000313" key="15">
    <source>
        <dbReference type="EMBL" id="TDO19899.1"/>
    </source>
</evidence>
<feature type="binding site" evidence="9">
    <location>
        <begin position="255"/>
        <end position="256"/>
    </location>
    <ligand>
        <name>substrate</name>
    </ligand>
</feature>
<feature type="domain" description="Glycerol-3-phosphate dehydrogenase NAD-dependent N-terminal" evidence="13">
    <location>
        <begin position="2"/>
        <end position="160"/>
    </location>
</feature>
<evidence type="ECO:0000256" key="8">
    <source>
        <dbReference type="PIRSR" id="PIRSR000114-1"/>
    </source>
</evidence>
<dbReference type="Pfam" id="PF01210">
    <property type="entry name" value="NAD_Gly3P_dh_N"/>
    <property type="match status" value="1"/>
</dbReference>
<dbReference type="Gene3D" id="1.10.1040.10">
    <property type="entry name" value="N-(1-d-carboxylethyl)-l-norvaline Dehydrogenase, domain 2"/>
    <property type="match status" value="1"/>
</dbReference>
<dbReference type="InterPro" id="IPR006168">
    <property type="entry name" value="G3P_DH_NAD-dep"/>
</dbReference>
<dbReference type="GO" id="GO:0051287">
    <property type="term" value="F:NAD binding"/>
    <property type="evidence" value="ECO:0007669"/>
    <property type="project" value="InterPro"/>
</dbReference>
<accession>A0A4V3C2Y6</accession>
<dbReference type="GO" id="GO:0008654">
    <property type="term" value="P:phospholipid biosynthetic process"/>
    <property type="evidence" value="ECO:0007669"/>
    <property type="project" value="UniProtKB-KW"/>
</dbReference>
<feature type="domain" description="Glycerol-3-phosphate dehydrogenase NAD-dependent C-terminal" evidence="14">
    <location>
        <begin position="185"/>
        <end position="320"/>
    </location>
</feature>
<comment type="similarity">
    <text evidence="1 11">Belongs to the NAD-dependent glycerol-3-phosphate dehydrogenase family.</text>
</comment>
<evidence type="ECO:0000256" key="2">
    <source>
        <dbReference type="ARBA" id="ARBA00022516"/>
    </source>
</evidence>
<evidence type="ECO:0000256" key="3">
    <source>
        <dbReference type="ARBA" id="ARBA00023002"/>
    </source>
</evidence>
<evidence type="ECO:0000256" key="1">
    <source>
        <dbReference type="ARBA" id="ARBA00011009"/>
    </source>
</evidence>
<dbReference type="InterPro" id="IPR036291">
    <property type="entry name" value="NAD(P)-bd_dom_sf"/>
</dbReference>
<evidence type="ECO:0000256" key="5">
    <source>
        <dbReference type="ARBA" id="ARBA00023098"/>
    </source>
</evidence>
<comment type="catalytic activity">
    <reaction evidence="12">
        <text>sn-glycerol 3-phosphate + NADP(+) = dihydroxyacetone phosphate + NADPH + H(+)</text>
        <dbReference type="Rhea" id="RHEA:11096"/>
        <dbReference type="ChEBI" id="CHEBI:15378"/>
        <dbReference type="ChEBI" id="CHEBI:57597"/>
        <dbReference type="ChEBI" id="CHEBI:57642"/>
        <dbReference type="ChEBI" id="CHEBI:57783"/>
        <dbReference type="ChEBI" id="CHEBI:58349"/>
        <dbReference type="EC" id="1.1.1.94"/>
    </reaction>
</comment>
<keyword evidence="6" id="KW-0594">Phospholipid biosynthesis</keyword>
<dbReference type="Gene3D" id="3.40.50.720">
    <property type="entry name" value="NAD(P)-binding Rossmann-like Domain"/>
    <property type="match status" value="1"/>
</dbReference>
<reference evidence="15 16" key="1">
    <citation type="submission" date="2019-03" db="EMBL/GenBank/DDBJ databases">
        <title>Genomic Encyclopedia of Archaeal and Bacterial Type Strains, Phase II (KMG-II): from individual species to whole genera.</title>
        <authorList>
            <person name="Goeker M."/>
        </authorList>
    </citation>
    <scope>NUCLEOTIDE SEQUENCE [LARGE SCALE GENOMIC DNA]</scope>
    <source>
        <strain evidence="15 16">ATCC 700618</strain>
    </source>
</reference>
<evidence type="ECO:0000256" key="6">
    <source>
        <dbReference type="ARBA" id="ARBA00023209"/>
    </source>
</evidence>
<keyword evidence="5" id="KW-0443">Lipid metabolism</keyword>
<organism evidence="15 16">
    <name type="scientific">Mycoplasma testudineum</name>
    <dbReference type="NCBI Taxonomy" id="244584"/>
    <lineage>
        <taxon>Bacteria</taxon>
        <taxon>Bacillati</taxon>
        <taxon>Mycoplasmatota</taxon>
        <taxon>Mollicutes</taxon>
        <taxon>Mycoplasmataceae</taxon>
        <taxon>Mycoplasma</taxon>
    </lineage>
</organism>
<keyword evidence="16" id="KW-1185">Reference proteome</keyword>
<dbReference type="InterPro" id="IPR013328">
    <property type="entry name" value="6PGD_dom2"/>
</dbReference>
<evidence type="ECO:0000256" key="12">
    <source>
        <dbReference type="RuleBase" id="RU000439"/>
    </source>
</evidence>
<evidence type="ECO:0000256" key="7">
    <source>
        <dbReference type="ARBA" id="ARBA00023264"/>
    </source>
</evidence>
<feature type="binding site" evidence="10">
    <location>
        <begin position="7"/>
        <end position="12"/>
    </location>
    <ligand>
        <name>NAD(+)</name>
        <dbReference type="ChEBI" id="CHEBI:57540"/>
    </ligand>
</feature>